<keyword evidence="1 6" id="KW-0963">Cytoplasm</keyword>
<dbReference type="EC" id="2.1.1.170" evidence="6"/>
<sequence length="216" mass="23217">MRPEPAEGRDAVLRAFDVSRETAARLDAYVGLLRQWQAKTNLVADATLASVWSRHVADSLQFQPLAAEVRRWVDLGSGGGFPALVTAILLVGREGAEVTLVESNAKKAAFLRTVIRELRLPAAVEARRIEEAGPVLAGAEAVSARALASLDLLCGFVAGRISPQVPCFFAKGRQHGEEIVDASARWRFTVTAHASRVEDGAAILELRDIAPRGKDA</sequence>
<dbReference type="Proteomes" id="UP000644699">
    <property type="component" value="Unassembled WGS sequence"/>
</dbReference>
<dbReference type="Gene3D" id="3.40.50.150">
    <property type="entry name" value="Vaccinia Virus protein VP39"/>
    <property type="match status" value="1"/>
</dbReference>
<proteinExistence type="inferred from homology"/>
<comment type="function">
    <text evidence="6">Specifically methylates the N7 position of guanine in position 527 of 16S rRNA.</text>
</comment>
<reference evidence="7" key="2">
    <citation type="submission" date="2020-09" db="EMBL/GenBank/DDBJ databases">
        <authorList>
            <person name="Sun Q."/>
            <person name="Zhou Y."/>
        </authorList>
    </citation>
    <scope>NUCLEOTIDE SEQUENCE</scope>
    <source>
        <strain evidence="7">CGMCC 1.15367</strain>
    </source>
</reference>
<evidence type="ECO:0000256" key="6">
    <source>
        <dbReference type="HAMAP-Rule" id="MF_00074"/>
    </source>
</evidence>
<comment type="subcellular location">
    <subcellularLocation>
        <location evidence="6">Cytoplasm</location>
    </subcellularLocation>
</comment>
<evidence type="ECO:0000256" key="1">
    <source>
        <dbReference type="ARBA" id="ARBA00022490"/>
    </source>
</evidence>
<feature type="binding site" evidence="6">
    <location>
        <position position="81"/>
    </location>
    <ligand>
        <name>S-adenosyl-L-methionine</name>
        <dbReference type="ChEBI" id="CHEBI:59789"/>
    </ligand>
</feature>
<dbReference type="HAMAP" id="MF_00074">
    <property type="entry name" value="16SrRNA_methyltr_G"/>
    <property type="match status" value="1"/>
</dbReference>
<dbReference type="PANTHER" id="PTHR31760">
    <property type="entry name" value="S-ADENOSYL-L-METHIONINE-DEPENDENT METHYLTRANSFERASES SUPERFAMILY PROTEIN"/>
    <property type="match status" value="1"/>
</dbReference>
<dbReference type="InterPro" id="IPR029063">
    <property type="entry name" value="SAM-dependent_MTases_sf"/>
</dbReference>
<evidence type="ECO:0000256" key="4">
    <source>
        <dbReference type="ARBA" id="ARBA00022679"/>
    </source>
</evidence>
<dbReference type="SUPFAM" id="SSF53335">
    <property type="entry name" value="S-adenosyl-L-methionine-dependent methyltransferases"/>
    <property type="match status" value="1"/>
</dbReference>
<dbReference type="RefSeq" id="WP_188909389.1">
    <property type="nucleotide sequence ID" value="NZ_BMIQ01000004.1"/>
</dbReference>
<keyword evidence="8" id="KW-1185">Reference proteome</keyword>
<dbReference type="GO" id="GO:0070043">
    <property type="term" value="F:rRNA (guanine-N7-)-methyltransferase activity"/>
    <property type="evidence" value="ECO:0007669"/>
    <property type="project" value="UniProtKB-UniRule"/>
</dbReference>
<dbReference type="EMBL" id="BMIQ01000004">
    <property type="protein sequence ID" value="GGE06844.1"/>
    <property type="molecule type" value="Genomic_DNA"/>
</dbReference>
<evidence type="ECO:0000256" key="5">
    <source>
        <dbReference type="ARBA" id="ARBA00022691"/>
    </source>
</evidence>
<keyword evidence="4 6" id="KW-0808">Transferase</keyword>
<feature type="binding site" evidence="6">
    <location>
        <begin position="129"/>
        <end position="130"/>
    </location>
    <ligand>
        <name>S-adenosyl-L-methionine</name>
        <dbReference type="ChEBI" id="CHEBI:59789"/>
    </ligand>
</feature>
<accession>A0A916ZPM3</accession>
<evidence type="ECO:0000256" key="2">
    <source>
        <dbReference type="ARBA" id="ARBA00022552"/>
    </source>
</evidence>
<feature type="binding site" evidence="6">
    <location>
        <position position="76"/>
    </location>
    <ligand>
        <name>S-adenosyl-L-methionine</name>
        <dbReference type="ChEBI" id="CHEBI:59789"/>
    </ligand>
</feature>
<reference evidence="7" key="1">
    <citation type="journal article" date="2014" name="Int. J. Syst. Evol. Microbiol.">
        <title>Complete genome sequence of Corynebacterium casei LMG S-19264T (=DSM 44701T), isolated from a smear-ripened cheese.</title>
        <authorList>
            <consortium name="US DOE Joint Genome Institute (JGI-PGF)"/>
            <person name="Walter F."/>
            <person name="Albersmeier A."/>
            <person name="Kalinowski J."/>
            <person name="Ruckert C."/>
        </authorList>
    </citation>
    <scope>NUCLEOTIDE SEQUENCE</scope>
    <source>
        <strain evidence="7">CGMCC 1.15367</strain>
    </source>
</reference>
<protein>
    <recommendedName>
        <fullName evidence="6">Ribosomal RNA small subunit methyltransferase G</fullName>
        <ecNumber evidence="6">2.1.1.170</ecNumber>
    </recommendedName>
    <alternativeName>
        <fullName evidence="6">16S rRNA 7-methylguanosine methyltransferase</fullName>
        <shortName evidence="6">16S rRNA m7G methyltransferase</shortName>
    </alternativeName>
</protein>
<organism evidence="7 8">
    <name type="scientific">Aureimonas endophytica</name>
    <dbReference type="NCBI Taxonomy" id="2027858"/>
    <lineage>
        <taxon>Bacteria</taxon>
        <taxon>Pseudomonadati</taxon>
        <taxon>Pseudomonadota</taxon>
        <taxon>Alphaproteobacteria</taxon>
        <taxon>Hyphomicrobiales</taxon>
        <taxon>Aurantimonadaceae</taxon>
        <taxon>Aureimonas</taxon>
    </lineage>
</organism>
<name>A0A916ZPM3_9HYPH</name>
<evidence type="ECO:0000313" key="7">
    <source>
        <dbReference type="EMBL" id="GGE06844.1"/>
    </source>
</evidence>
<comment type="similarity">
    <text evidence="6">Belongs to the methyltransferase superfamily. RNA methyltransferase RsmG family.</text>
</comment>
<dbReference type="PANTHER" id="PTHR31760:SF0">
    <property type="entry name" value="S-ADENOSYL-L-METHIONINE-DEPENDENT METHYLTRANSFERASES SUPERFAMILY PROTEIN"/>
    <property type="match status" value="1"/>
</dbReference>
<dbReference type="GO" id="GO:0005829">
    <property type="term" value="C:cytosol"/>
    <property type="evidence" value="ECO:0007669"/>
    <property type="project" value="TreeGrafter"/>
</dbReference>
<comment type="caution">
    <text evidence="7">The sequence shown here is derived from an EMBL/GenBank/DDBJ whole genome shotgun (WGS) entry which is preliminary data.</text>
</comment>
<feature type="binding site" evidence="6">
    <location>
        <position position="145"/>
    </location>
    <ligand>
        <name>S-adenosyl-L-methionine</name>
        <dbReference type="ChEBI" id="CHEBI:59789"/>
    </ligand>
</feature>
<keyword evidence="5 6" id="KW-0949">S-adenosyl-L-methionine</keyword>
<dbReference type="InterPro" id="IPR003682">
    <property type="entry name" value="rRNA_ssu_MeTfrase_G"/>
</dbReference>
<evidence type="ECO:0000313" key="8">
    <source>
        <dbReference type="Proteomes" id="UP000644699"/>
    </source>
</evidence>
<dbReference type="Pfam" id="PF02527">
    <property type="entry name" value="GidB"/>
    <property type="match status" value="1"/>
</dbReference>
<dbReference type="AlphaFoldDB" id="A0A916ZPM3"/>
<evidence type="ECO:0000256" key="3">
    <source>
        <dbReference type="ARBA" id="ARBA00022603"/>
    </source>
</evidence>
<comment type="catalytic activity">
    <reaction evidence="6">
        <text>guanosine(527) in 16S rRNA + S-adenosyl-L-methionine = N(7)-methylguanosine(527) in 16S rRNA + S-adenosyl-L-homocysteine</text>
        <dbReference type="Rhea" id="RHEA:42732"/>
        <dbReference type="Rhea" id="RHEA-COMP:10209"/>
        <dbReference type="Rhea" id="RHEA-COMP:10210"/>
        <dbReference type="ChEBI" id="CHEBI:57856"/>
        <dbReference type="ChEBI" id="CHEBI:59789"/>
        <dbReference type="ChEBI" id="CHEBI:74269"/>
        <dbReference type="ChEBI" id="CHEBI:74480"/>
        <dbReference type="EC" id="2.1.1.170"/>
    </reaction>
</comment>
<gene>
    <name evidence="6 7" type="primary">rsmG</name>
    <name evidence="7" type="ORF">GCM10011390_27420</name>
</gene>
<keyword evidence="2 6" id="KW-0698">rRNA processing</keyword>
<comment type="caution">
    <text evidence="6">Lacks conserved residue(s) required for the propagation of feature annotation.</text>
</comment>
<keyword evidence="3 6" id="KW-0489">Methyltransferase</keyword>